<dbReference type="GO" id="GO:0061908">
    <property type="term" value="C:phagophore"/>
    <property type="evidence" value="ECO:0007669"/>
    <property type="project" value="TreeGrafter"/>
</dbReference>
<feature type="region of interest" description="Disordered" evidence="12">
    <location>
        <begin position="992"/>
        <end position="1027"/>
    </location>
</feature>
<dbReference type="PANTHER" id="PTHR13190:SF1">
    <property type="entry name" value="AUTOPHAGY-RELATED 2, ISOFORM A"/>
    <property type="match status" value="1"/>
</dbReference>
<evidence type="ECO:0000256" key="7">
    <source>
        <dbReference type="ARBA" id="ARBA00023006"/>
    </source>
</evidence>
<dbReference type="GO" id="GO:0061723">
    <property type="term" value="P:glycophagy"/>
    <property type="evidence" value="ECO:0007669"/>
    <property type="project" value="TreeGrafter"/>
</dbReference>
<keyword evidence="6" id="KW-0256">Endoplasmic reticulum</keyword>
<gene>
    <name evidence="13" type="ORF">QBZ16_003565</name>
</gene>
<evidence type="ECO:0000256" key="8">
    <source>
        <dbReference type="ARBA" id="ARBA00023055"/>
    </source>
</evidence>
<dbReference type="Proteomes" id="UP001255856">
    <property type="component" value="Unassembled WGS sequence"/>
</dbReference>
<name>A0AAD9ILA5_PROWI</name>
<dbReference type="GO" id="GO:0043495">
    <property type="term" value="F:protein-membrane adaptor activity"/>
    <property type="evidence" value="ECO:0007669"/>
    <property type="project" value="TreeGrafter"/>
</dbReference>
<protein>
    <recommendedName>
        <fullName evidence="4">Autophagy-related protein 2</fullName>
    </recommendedName>
</protein>
<comment type="similarity">
    <text evidence="3">Belongs to the ATG2 family.</text>
</comment>
<dbReference type="InterPro" id="IPR026849">
    <property type="entry name" value="ATG2"/>
</dbReference>
<keyword evidence="8" id="KW-0445">Lipid transport</keyword>
<accession>A0AAD9ILA5</accession>
<comment type="catalytic activity">
    <reaction evidence="10">
        <text>a 1,2-diacyl-sn-glycero-3-phospho-L-serine(in) = a 1,2-diacyl-sn-glycero-3-phospho-L-serine(out)</text>
        <dbReference type="Rhea" id="RHEA:38663"/>
        <dbReference type="ChEBI" id="CHEBI:57262"/>
    </reaction>
</comment>
<evidence type="ECO:0000313" key="13">
    <source>
        <dbReference type="EMBL" id="KAK2078725.1"/>
    </source>
</evidence>
<comment type="subcellular location">
    <subcellularLocation>
        <location evidence="1">Endoplasmic reticulum membrane</location>
        <topology evidence="1">Peripheral membrane protein</topology>
    </subcellularLocation>
    <subcellularLocation>
        <location evidence="2">Preautophagosomal structure membrane</location>
        <topology evidence="2">Peripheral membrane protein</topology>
    </subcellularLocation>
</comment>
<keyword evidence="7" id="KW-0072">Autophagy</keyword>
<feature type="region of interest" description="Disordered" evidence="12">
    <location>
        <begin position="1625"/>
        <end position="1647"/>
    </location>
</feature>
<reference evidence="13" key="1">
    <citation type="submission" date="2021-01" db="EMBL/GenBank/DDBJ databases">
        <authorList>
            <person name="Eckstrom K.M.E."/>
        </authorList>
    </citation>
    <scope>NUCLEOTIDE SEQUENCE</scope>
    <source>
        <strain evidence="13">UVCC 0001</strain>
    </source>
</reference>
<dbReference type="GO" id="GO:0006869">
    <property type="term" value="P:lipid transport"/>
    <property type="evidence" value="ECO:0007669"/>
    <property type="project" value="UniProtKB-KW"/>
</dbReference>
<evidence type="ECO:0000256" key="1">
    <source>
        <dbReference type="ARBA" id="ARBA00004406"/>
    </source>
</evidence>
<evidence type="ECO:0000256" key="9">
    <source>
        <dbReference type="ARBA" id="ARBA00023136"/>
    </source>
</evidence>
<keyword evidence="14" id="KW-1185">Reference proteome</keyword>
<keyword evidence="9" id="KW-0472">Membrane</keyword>
<evidence type="ECO:0000256" key="3">
    <source>
        <dbReference type="ARBA" id="ARBA00009714"/>
    </source>
</evidence>
<dbReference type="PANTHER" id="PTHR13190">
    <property type="entry name" value="AUTOPHAGY-RELATED 2, ISOFORM A"/>
    <property type="match status" value="1"/>
</dbReference>
<evidence type="ECO:0000256" key="5">
    <source>
        <dbReference type="ARBA" id="ARBA00022448"/>
    </source>
</evidence>
<comment type="caution">
    <text evidence="13">The sequence shown here is derived from an EMBL/GenBank/DDBJ whole genome shotgun (WGS) entry which is preliminary data.</text>
</comment>
<proteinExistence type="inferred from homology"/>
<keyword evidence="5" id="KW-0813">Transport</keyword>
<dbReference type="GO" id="GO:0034045">
    <property type="term" value="C:phagophore assembly site membrane"/>
    <property type="evidence" value="ECO:0007669"/>
    <property type="project" value="UniProtKB-SubCell"/>
</dbReference>
<dbReference type="GO" id="GO:0005789">
    <property type="term" value="C:endoplasmic reticulum membrane"/>
    <property type="evidence" value="ECO:0007669"/>
    <property type="project" value="UniProtKB-SubCell"/>
</dbReference>
<dbReference type="GO" id="GO:0061709">
    <property type="term" value="P:reticulophagy"/>
    <property type="evidence" value="ECO:0007669"/>
    <property type="project" value="TreeGrafter"/>
</dbReference>
<evidence type="ECO:0000256" key="4">
    <source>
        <dbReference type="ARBA" id="ARBA00018070"/>
    </source>
</evidence>
<evidence type="ECO:0000256" key="12">
    <source>
        <dbReference type="SAM" id="MobiDB-lite"/>
    </source>
</evidence>
<evidence type="ECO:0000256" key="11">
    <source>
        <dbReference type="ARBA" id="ARBA00024615"/>
    </source>
</evidence>
<dbReference type="GO" id="GO:0000045">
    <property type="term" value="P:autophagosome assembly"/>
    <property type="evidence" value="ECO:0007669"/>
    <property type="project" value="TreeGrafter"/>
</dbReference>
<dbReference type="GO" id="GO:0034727">
    <property type="term" value="P:piecemeal microautophagy of the nucleus"/>
    <property type="evidence" value="ECO:0007669"/>
    <property type="project" value="TreeGrafter"/>
</dbReference>
<evidence type="ECO:0000256" key="2">
    <source>
        <dbReference type="ARBA" id="ARBA00004623"/>
    </source>
</evidence>
<dbReference type="Pfam" id="PF13329">
    <property type="entry name" value="ATG2_CAD"/>
    <property type="match status" value="1"/>
</dbReference>
<organism evidence="13 14">
    <name type="scientific">Prototheca wickerhamii</name>
    <dbReference type="NCBI Taxonomy" id="3111"/>
    <lineage>
        <taxon>Eukaryota</taxon>
        <taxon>Viridiplantae</taxon>
        <taxon>Chlorophyta</taxon>
        <taxon>core chlorophytes</taxon>
        <taxon>Trebouxiophyceae</taxon>
        <taxon>Chlorellales</taxon>
        <taxon>Chlorellaceae</taxon>
        <taxon>Prototheca</taxon>
    </lineage>
</organism>
<evidence type="ECO:0000313" key="14">
    <source>
        <dbReference type="Proteomes" id="UP001255856"/>
    </source>
</evidence>
<evidence type="ECO:0000256" key="6">
    <source>
        <dbReference type="ARBA" id="ARBA00022824"/>
    </source>
</evidence>
<sequence length="1674" mass="174841">MSLMFGATSWALKRLLKFVLKRSLKQWILTELDLEQLDVQLGQGLLELKDLVLNTDYINERLGDIPWRVEKGYVGSIQAHVPISSLYQDSCSLVADEVFLTVRPLPQPWTSSADVVSAAAEPPLPRAEWGDVVSDGVRLVASAIDHILQRLKVSVKTVVIRVALPGEEGGLLVLSLEQAAYSSQPSLAASGSPGPSLATQQTRQLSFSGLTIGARAAGDAPRSLPFLAARSGRGCRGALQLTLTEPDGGRAGVMGVDVDADLGEAVAVLDGEALRALGALAGVVSKQLQCADEAAAEPPAGAHHHWGTRSLLESLVLPDVEGLVTGVLAEAAEETEIEDADDASSDDEFADASSLLESFYSASGSVYRSTSASMLASADARPWPGAREPHASEQTLSQLRELSDAMLPPSPAPEWAVAIRVPSVDLCLAFADGGQAALSLGRLRACLSGRGAETSAALSIESLELTEGAAQAGQNEGDWDVWSRLPETFRSCPLSATVSELSQLNGVPMSRPATSRLLPILVCRRPAAEAAQPAALIYYHAAKGASEPMMHLSLASISVWLCTKALERVQSSLLGLLDRGNQGGTVAPAEPTEGSAVASAGDRASAPGWPRLSVQIAEVCAVMPVTGGAASPQPAQDQCLVAHIAFSGSSQELWYLAVGSDDLHRPIKPELLRSLDLGSCVRVCPVTVRGAAGAWLEASTSMRLQGVTLRWMCRDRDATQRQILCLKPAQGASSLTVTVLSEWGKPEVASMPRLEEVWAVAADAPGAAPDDAAGLAAAAQALLEAESAAHAVHRLHVTGGSLVAALTPRTLGPLSEVIEGLLDLIPQPALVPETTPLNLLDVCVHARVSLRGDSDGDNDTRSVFEAETAMLRLCLVAGLGNVPGASAALVGVQGLEIRQLGRGTRADGQSTLLARSGAGAHAGLHSPDSPSLVLFHASRPVDAPPSRRGRRLVFPASAALKLRIADGALHTVDGDVRLGWIERVLGLLRPERSSEEAAGDAGRAGPEFINGSETDIPDHTAPKDASSTTISVQVHRLGLFYEPAADAPAPTAAAALLVARGRWLSAPAEQSVEVAGAQLLLAPTQTRIRDTRADPLLLEGLVKQGYLVVADERALRAVLPPLGAQAPLPHPLAEPSAAVHVVNEQLRLFVSSKIVQLAQRLGRQVSPSEEDQAAVVVRAETGAPVQISTAPSPLAAASVASFAGKELMAAVNKPAFGPAACLKKASGCGEKLFKSVRVAGGDLYESVIPEPWSPAGSPPIMLEADPGWPSATGQPPLGGEPEGDGVWLGPSKVLEDYIVPAAEESGTGAGKARAPLAFEGLFHIEVNCLAAAGPRVTLQLHGLSIKLGERDKDGARHMAFTLGTLSLNDSLGRPILFRYRASSGAPAAPPPQVFVAVRGVSATEGQELEYRVECGVQPLRLHLRRRSVDAVRAIAEDFGADGDFDEDFGARLVDWASEAGGGAAEGRASSSAARAQGPPAPAWPFIQRFRLAPLLLVLDHSASAVNVRALRSGSLLELLHLVPLGGVKLTYRELSLTGVAGLPALAAAVGEAYLSATAGQAHRIPIKPFVKAAGSAGAALRKPLSSFSKKEHRQLAWELSRSARKAGWALLNEAIVAAKAATRGGTTYSGARDDDDDDPDDLAGLPGGIPPDRLLESLMEARLALDPGSDFLVL</sequence>
<comment type="catalytic activity">
    <reaction evidence="11">
        <text>a 1,2-diacyl-sn-glycero-3-phosphoethanolamine(in) = a 1,2-diacyl-sn-glycero-3-phosphoethanolamine(out)</text>
        <dbReference type="Rhea" id="RHEA:38895"/>
        <dbReference type="ChEBI" id="CHEBI:64612"/>
    </reaction>
</comment>
<dbReference type="GO" id="GO:0032266">
    <property type="term" value="F:phosphatidylinositol-3-phosphate binding"/>
    <property type="evidence" value="ECO:0007669"/>
    <property type="project" value="TreeGrafter"/>
</dbReference>
<dbReference type="GO" id="GO:0000422">
    <property type="term" value="P:autophagy of mitochondrion"/>
    <property type="evidence" value="ECO:0007669"/>
    <property type="project" value="TreeGrafter"/>
</dbReference>
<dbReference type="EMBL" id="JASFZW010000004">
    <property type="protein sequence ID" value="KAK2078725.1"/>
    <property type="molecule type" value="Genomic_DNA"/>
</dbReference>
<evidence type="ECO:0000256" key="10">
    <source>
        <dbReference type="ARBA" id="ARBA00024479"/>
    </source>
</evidence>